<keyword evidence="2" id="KW-1185">Reference proteome</keyword>
<proteinExistence type="predicted"/>
<dbReference type="EMBL" id="CP060820">
    <property type="protein sequence ID" value="QNP39720.1"/>
    <property type="molecule type" value="Genomic_DNA"/>
</dbReference>
<dbReference type="Proteomes" id="UP000516018">
    <property type="component" value="Chromosome"/>
</dbReference>
<evidence type="ECO:0000313" key="2">
    <source>
        <dbReference type="Proteomes" id="UP000516018"/>
    </source>
</evidence>
<reference evidence="1 2" key="1">
    <citation type="submission" date="2020-08" db="EMBL/GenBank/DDBJ databases">
        <title>Lysobacter sp. II4 sp. nov., isolated from soil.</title>
        <authorList>
            <person name="Woo C.Y."/>
            <person name="Kim J."/>
        </authorList>
    </citation>
    <scope>NUCLEOTIDE SEQUENCE [LARGE SCALE GENOMIC DNA]</scope>
    <source>
        <strain evidence="1 2">II4</strain>
    </source>
</reference>
<gene>
    <name evidence="1" type="ORF">H8B22_09345</name>
</gene>
<protein>
    <submittedName>
        <fullName evidence="1">Uncharacterized protein</fullName>
    </submittedName>
</protein>
<dbReference type="RefSeq" id="WP_187711166.1">
    <property type="nucleotide sequence ID" value="NZ_CP060820.1"/>
</dbReference>
<name>A0A7H0FUK4_9GAMM</name>
<accession>A0A7H0FUK4</accession>
<dbReference type="AlphaFoldDB" id="A0A7H0FUK4"/>
<evidence type="ECO:0000313" key="1">
    <source>
        <dbReference type="EMBL" id="QNP39720.1"/>
    </source>
</evidence>
<sequence>MGHGVGTREALVEHLWQAVINPLREPARLQNVVDNCRRAPDSGFGAAGPAIERMLAAGVSPQDLCTVLHLTAYEAVFGTLYALGDPGVDDDNVFGLYEDMATSPSADFGPA</sequence>
<organism evidence="1 2">
    <name type="scientific">Agrilutibacter terrestris</name>
    <dbReference type="NCBI Taxonomy" id="2865112"/>
    <lineage>
        <taxon>Bacteria</taxon>
        <taxon>Pseudomonadati</taxon>
        <taxon>Pseudomonadota</taxon>
        <taxon>Gammaproteobacteria</taxon>
        <taxon>Lysobacterales</taxon>
        <taxon>Lysobacteraceae</taxon>
        <taxon>Agrilutibacter</taxon>
    </lineage>
</organism>
<dbReference type="KEGG" id="lsx:H8B22_09345"/>